<evidence type="ECO:0000256" key="1">
    <source>
        <dbReference type="SAM" id="MobiDB-lite"/>
    </source>
</evidence>
<feature type="region of interest" description="Disordered" evidence="1">
    <location>
        <begin position="84"/>
        <end position="104"/>
    </location>
</feature>
<proteinExistence type="predicted"/>
<evidence type="ECO:0000313" key="2">
    <source>
        <dbReference type="EMBL" id="AIT42457.1"/>
    </source>
</evidence>
<feature type="compositionally biased region" description="Basic residues" evidence="1">
    <location>
        <begin position="89"/>
        <end position="104"/>
    </location>
</feature>
<dbReference type="EMBL" id="KM282195">
    <property type="protein sequence ID" value="AIT42457.1"/>
    <property type="molecule type" value="Genomic_DNA"/>
</dbReference>
<reference evidence="2" key="1">
    <citation type="journal article" date="2014" name="J. Virol.">
        <title>Comparative genome analysis of four elephant endotheliotropic herpesviruses, EEHV3, EEHV4, EEHV5, and EEHV6, from cases of hemorrhagic disease or viremia.</title>
        <authorList>
            <person name="Zong JC"/>
            <person name="Latimer EM"/>
            <person name="Long SY"/>
            <person name="Richman LK"/>
            <person name="Heaggans SY"/>
            <person name="Hayward GS."/>
        </authorList>
    </citation>
    <scope>NUCLEOTIDE SEQUENCE</scope>
    <source>
        <strain evidence="2">European EP24</strain>
    </source>
</reference>
<organism evidence="2">
    <name type="scientific">Elephant endotheliotropic herpesvirus 5A</name>
    <dbReference type="NCBI Taxonomy" id="1382992"/>
    <lineage>
        <taxon>Viruses</taxon>
        <taxon>Duplodnaviria</taxon>
        <taxon>Heunggongvirae</taxon>
        <taxon>Peploviricota</taxon>
        <taxon>Herviviricetes</taxon>
        <taxon>Herpesvirales</taxon>
        <taxon>Orthoherpesviridae</taxon>
        <taxon>Betaherpesvirinae</taxon>
        <taxon>Proboscivirus</taxon>
        <taxon>Elephant endotheliotropic herpesvirus 5</taxon>
    </lineage>
</organism>
<sequence>MGSELSTGVCCKSPGTGKDAIDGEAGGGFCSCCWCCCNPVPAVLQDVNGKPILLDENFESMEEDDETMTLDTAPLVKKPIQKCNLQRKPAIKKQPKKARKEQQQ</sequence>
<accession>A0A097H1V6</accession>
<gene>
    <name evidence="2" type="primary">U71</name>
</gene>
<protein>
    <submittedName>
        <fullName evidence="2">Myristylated tegument</fullName>
    </submittedName>
</protein>
<name>A0A097H1V6_9BETA</name>